<name>A0A4Y2BXB8_ARAVE</name>
<evidence type="ECO:0000313" key="2">
    <source>
        <dbReference type="Proteomes" id="UP000499080"/>
    </source>
</evidence>
<sequence>MPVYQRLESTEILNRCTSAETQNQNESLHSVIWNKCPKEVFVSKSRLELAVTSDVSEFNFGCVTSLRLMNDCDDDENISSLFIAIRKDHCREKQKCKRESEDLKNNRKSKK</sequence>
<gene>
    <name evidence="1" type="ORF">AVEN_43732_1</name>
</gene>
<reference evidence="1 2" key="1">
    <citation type="journal article" date="2019" name="Sci. Rep.">
        <title>Orb-weaving spider Araneus ventricosus genome elucidates the spidroin gene catalogue.</title>
        <authorList>
            <person name="Kono N."/>
            <person name="Nakamura H."/>
            <person name="Ohtoshi R."/>
            <person name="Moran D.A.P."/>
            <person name="Shinohara A."/>
            <person name="Yoshida Y."/>
            <person name="Fujiwara M."/>
            <person name="Mori M."/>
            <person name="Tomita M."/>
            <person name="Arakawa K."/>
        </authorList>
    </citation>
    <scope>NUCLEOTIDE SEQUENCE [LARGE SCALE GENOMIC DNA]</scope>
</reference>
<dbReference type="OrthoDB" id="6434791at2759"/>
<protein>
    <submittedName>
        <fullName evidence="1">Uncharacterized protein</fullName>
    </submittedName>
</protein>
<dbReference type="EMBL" id="BGPR01000120">
    <property type="protein sequence ID" value="GBL96419.1"/>
    <property type="molecule type" value="Genomic_DNA"/>
</dbReference>
<dbReference type="AlphaFoldDB" id="A0A4Y2BXB8"/>
<evidence type="ECO:0000313" key="1">
    <source>
        <dbReference type="EMBL" id="GBL96419.1"/>
    </source>
</evidence>
<dbReference type="Proteomes" id="UP000499080">
    <property type="component" value="Unassembled WGS sequence"/>
</dbReference>
<keyword evidence="2" id="KW-1185">Reference proteome</keyword>
<comment type="caution">
    <text evidence="1">The sequence shown here is derived from an EMBL/GenBank/DDBJ whole genome shotgun (WGS) entry which is preliminary data.</text>
</comment>
<proteinExistence type="predicted"/>
<accession>A0A4Y2BXB8</accession>
<organism evidence="1 2">
    <name type="scientific">Araneus ventricosus</name>
    <name type="common">Orbweaver spider</name>
    <name type="synonym">Epeira ventricosa</name>
    <dbReference type="NCBI Taxonomy" id="182803"/>
    <lineage>
        <taxon>Eukaryota</taxon>
        <taxon>Metazoa</taxon>
        <taxon>Ecdysozoa</taxon>
        <taxon>Arthropoda</taxon>
        <taxon>Chelicerata</taxon>
        <taxon>Arachnida</taxon>
        <taxon>Araneae</taxon>
        <taxon>Araneomorphae</taxon>
        <taxon>Entelegynae</taxon>
        <taxon>Araneoidea</taxon>
        <taxon>Araneidae</taxon>
        <taxon>Araneus</taxon>
    </lineage>
</organism>